<name>A0A6I9NJK5_9TELE</name>
<evidence type="ECO:0000256" key="26">
    <source>
        <dbReference type="ARBA" id="ARBA00047779"/>
    </source>
</evidence>
<dbReference type="GO" id="GO:0008889">
    <property type="term" value="F:glycerophosphodiester phosphodiesterase activity"/>
    <property type="evidence" value="ECO:0007669"/>
    <property type="project" value="TreeGrafter"/>
</dbReference>
<dbReference type="GO" id="GO:0005886">
    <property type="term" value="C:plasma membrane"/>
    <property type="evidence" value="ECO:0007669"/>
    <property type="project" value="UniProtKB-SubCell"/>
</dbReference>
<evidence type="ECO:0000256" key="24">
    <source>
        <dbReference type="ARBA" id="ARBA00047494"/>
    </source>
</evidence>
<dbReference type="PANTHER" id="PTHR10151:SF66">
    <property type="entry name" value="GLYCEROPHOSPHOCHOLINE CHOLINEPHOSPHODIESTERASE ENPP6"/>
    <property type="match status" value="1"/>
</dbReference>
<comment type="catalytic activity">
    <reaction evidence="21">
        <text>1-dodecanoyl-sn-glycero-3-phosphocholine + H2O = 1-dodecanoyl-sn-glycerol + phosphocholine + H(+)</text>
        <dbReference type="Rhea" id="RHEA:41127"/>
        <dbReference type="ChEBI" id="CHEBI:15377"/>
        <dbReference type="ChEBI" id="CHEBI:15378"/>
        <dbReference type="ChEBI" id="CHEBI:74966"/>
        <dbReference type="ChEBI" id="CHEBI:75529"/>
        <dbReference type="ChEBI" id="CHEBI:295975"/>
    </reaction>
    <physiologicalReaction direction="left-to-right" evidence="21">
        <dbReference type="Rhea" id="RHEA:41128"/>
    </physiologicalReaction>
</comment>
<evidence type="ECO:0000256" key="10">
    <source>
        <dbReference type="ARBA" id="ARBA00022801"/>
    </source>
</evidence>
<keyword evidence="8" id="KW-0479">Metal-binding</keyword>
<evidence type="ECO:0000256" key="5">
    <source>
        <dbReference type="ARBA" id="ARBA00022475"/>
    </source>
</evidence>
<dbReference type="GO" id="GO:0098552">
    <property type="term" value="C:side of membrane"/>
    <property type="evidence" value="ECO:0007669"/>
    <property type="project" value="UniProtKB-KW"/>
</dbReference>
<comment type="catalytic activity">
    <reaction evidence="28">
        <text>sphing-4-enine-phosphocholine + H2O = sphing-4-enine + phosphocholine + H(+)</text>
        <dbReference type="Rhea" id="RHEA:41095"/>
        <dbReference type="ChEBI" id="CHEBI:15377"/>
        <dbReference type="ChEBI" id="CHEBI:15378"/>
        <dbReference type="ChEBI" id="CHEBI:57756"/>
        <dbReference type="ChEBI" id="CHEBI:58906"/>
        <dbReference type="ChEBI" id="CHEBI:295975"/>
    </reaction>
    <physiologicalReaction direction="left-to-right" evidence="28">
        <dbReference type="Rhea" id="RHEA:41096"/>
    </physiologicalReaction>
</comment>
<dbReference type="GO" id="GO:0047390">
    <property type="term" value="F:glycerophosphocholine cholinephosphodiesterase activity"/>
    <property type="evidence" value="ECO:0007669"/>
    <property type="project" value="UniProtKB-EC"/>
</dbReference>
<evidence type="ECO:0000256" key="19">
    <source>
        <dbReference type="ARBA" id="ARBA00032556"/>
    </source>
</evidence>
<comment type="catalytic activity">
    <reaction evidence="30">
        <text>1-(9Z,12Z)-octadecadienoyl-sn-glycero-3-phosphocholine + H2O = 1-(9Z,12Z-octadecadienoyl)-sn-glycerol + phosphocholine + H(+)</text>
        <dbReference type="Rhea" id="RHEA:41115"/>
        <dbReference type="ChEBI" id="CHEBI:15377"/>
        <dbReference type="ChEBI" id="CHEBI:15378"/>
        <dbReference type="ChEBI" id="CHEBI:28733"/>
        <dbReference type="ChEBI" id="CHEBI:75561"/>
        <dbReference type="ChEBI" id="CHEBI:295975"/>
    </reaction>
    <physiologicalReaction direction="left-to-right" evidence="30">
        <dbReference type="Rhea" id="RHEA:41116"/>
    </physiologicalReaction>
</comment>
<comment type="catalytic activity">
    <reaction evidence="31">
        <text>1-(5Z,8Z,11Z,14Z-eicosatetraenoyl)-sn-glycero-3-phosphocholine + H2O = 1-(5Z,8Z,11Z,14Z-eicosatetraenoyl)-sn-glycerol + phosphocholine + H(+)</text>
        <dbReference type="Rhea" id="RHEA:41003"/>
        <dbReference type="ChEBI" id="CHEBI:15377"/>
        <dbReference type="ChEBI" id="CHEBI:15378"/>
        <dbReference type="ChEBI" id="CHEBI:34071"/>
        <dbReference type="ChEBI" id="CHEBI:74344"/>
        <dbReference type="ChEBI" id="CHEBI:295975"/>
    </reaction>
    <physiologicalReaction direction="left-to-right" evidence="31">
        <dbReference type="Rhea" id="RHEA:41004"/>
    </physiologicalReaction>
</comment>
<comment type="similarity">
    <text evidence="3">Belongs to the nucleotide pyrophosphatase/phosphodiesterase family.</text>
</comment>
<keyword evidence="13" id="KW-0443">Lipid metabolism</keyword>
<dbReference type="InterPro" id="IPR017850">
    <property type="entry name" value="Alkaline_phosphatase_core_sf"/>
</dbReference>
<comment type="catalytic activity">
    <reaction evidence="29">
        <text>sn-glycerol 3-phosphocholine + H2O = phosphocholine + glycerol + H(+)</text>
        <dbReference type="Rhea" id="RHEA:19545"/>
        <dbReference type="ChEBI" id="CHEBI:15377"/>
        <dbReference type="ChEBI" id="CHEBI:15378"/>
        <dbReference type="ChEBI" id="CHEBI:16870"/>
        <dbReference type="ChEBI" id="CHEBI:17754"/>
        <dbReference type="ChEBI" id="CHEBI:295975"/>
        <dbReference type="EC" id="3.1.4.38"/>
    </reaction>
    <physiologicalReaction direction="left-to-right" evidence="29">
        <dbReference type="Rhea" id="RHEA:19546"/>
    </physiologicalReaction>
</comment>
<keyword evidence="9" id="KW-0732">Signal</keyword>
<dbReference type="PANTHER" id="PTHR10151">
    <property type="entry name" value="ECTONUCLEOTIDE PYROPHOSPHATASE/PHOSPHODIESTERASE"/>
    <property type="match status" value="1"/>
</dbReference>
<comment type="catalytic activity">
    <reaction evidence="22">
        <text>1-(9Z-octadecenoyl)-sn-glycero-3-phosphocholine + H2O = 1-(9Z-octadecenoyl)-sn-glycerol + phosphocholine + H(+)</text>
        <dbReference type="Rhea" id="RHEA:41091"/>
        <dbReference type="ChEBI" id="CHEBI:15377"/>
        <dbReference type="ChEBI" id="CHEBI:15378"/>
        <dbReference type="ChEBI" id="CHEBI:28610"/>
        <dbReference type="ChEBI" id="CHEBI:75757"/>
        <dbReference type="ChEBI" id="CHEBI:295975"/>
    </reaction>
    <physiologicalReaction direction="left-to-right" evidence="22">
        <dbReference type="Rhea" id="RHEA:41092"/>
    </physiologicalReaction>
</comment>
<sequence length="114" mass="12862">MRVYGRQEIPDRFHFKGGRFVAPLTLVAEPGWFIAQNKAMLPYWKNDTGEASAWQNGWHGYDNEFLDMRGFFLASGPGNKHLYSSIRACFVMIVSDLCSLKLMHTLLSSGASSL</sequence>
<dbReference type="RefSeq" id="XP_010775303.1">
    <property type="nucleotide sequence ID" value="XM_010777001.1"/>
</dbReference>
<evidence type="ECO:0000256" key="14">
    <source>
        <dbReference type="ARBA" id="ARBA00023136"/>
    </source>
</evidence>
<keyword evidence="32" id="KW-1185">Reference proteome</keyword>
<dbReference type="OrthoDB" id="415411at2759"/>
<evidence type="ECO:0000256" key="17">
    <source>
        <dbReference type="ARBA" id="ARBA00023288"/>
    </source>
</evidence>
<evidence type="ECO:0000256" key="12">
    <source>
        <dbReference type="ARBA" id="ARBA00022963"/>
    </source>
</evidence>
<evidence type="ECO:0000256" key="3">
    <source>
        <dbReference type="ARBA" id="ARBA00010594"/>
    </source>
</evidence>
<comment type="function">
    <text evidence="20">Choline-specific glycerophosphodiesterase that hydrolyzes glycerophosphocholine (GPC) and lysophosphatidylcholine (LPC) and contributes to supplying choline to the cells. Has a preference for LPC with short (12:0 and 14:0) or polyunsaturated (18:2 and 20:4) fatty acids. In vitro, hydrolyzes only choline-containing lysophospholipids, such as sphingosylphosphorylcholine (SPC), platelet-activating factor (PAF) and lysoPAF, but not other lysophospholipids.</text>
</comment>
<evidence type="ECO:0000256" key="8">
    <source>
        <dbReference type="ARBA" id="ARBA00022723"/>
    </source>
</evidence>
<evidence type="ECO:0000256" key="27">
    <source>
        <dbReference type="ARBA" id="ARBA00048209"/>
    </source>
</evidence>
<comment type="catalytic activity">
    <reaction evidence="25">
        <text>a 1-acyl-sn-glycero-3-phosphocholine + H2O = a 1-acyl-sn-glycerol + phosphocholine + H(+)</text>
        <dbReference type="Rhea" id="RHEA:44720"/>
        <dbReference type="ChEBI" id="CHEBI:15377"/>
        <dbReference type="ChEBI" id="CHEBI:15378"/>
        <dbReference type="ChEBI" id="CHEBI:58168"/>
        <dbReference type="ChEBI" id="CHEBI:64683"/>
        <dbReference type="ChEBI" id="CHEBI:295975"/>
    </reaction>
    <physiologicalReaction direction="left-to-right" evidence="25">
        <dbReference type="Rhea" id="RHEA:44721"/>
    </physiologicalReaction>
</comment>
<keyword evidence="10" id="KW-0378">Hydrolase</keyword>
<accession>A0A6I9NJK5</accession>
<evidence type="ECO:0000256" key="16">
    <source>
        <dbReference type="ARBA" id="ARBA00023180"/>
    </source>
</evidence>
<comment type="catalytic activity">
    <reaction evidence="24">
        <text>a 1-O-alkyl-sn-glycero-3-phosphocholine + H2O = a 1-O-alkyl-sn-glycerol + phosphocholine + H(+)</text>
        <dbReference type="Rhea" id="RHEA:36083"/>
        <dbReference type="ChEBI" id="CHEBI:15377"/>
        <dbReference type="ChEBI" id="CHEBI:15378"/>
        <dbReference type="ChEBI" id="CHEBI:15850"/>
        <dbReference type="ChEBI" id="CHEBI:30909"/>
        <dbReference type="ChEBI" id="CHEBI:295975"/>
    </reaction>
    <physiologicalReaction direction="left-to-right" evidence="24">
        <dbReference type="Rhea" id="RHEA:36084"/>
    </physiologicalReaction>
</comment>
<dbReference type="KEGG" id="ncc:104950471"/>
<evidence type="ECO:0000256" key="22">
    <source>
        <dbReference type="ARBA" id="ARBA00047322"/>
    </source>
</evidence>
<organism evidence="32 33">
    <name type="scientific">Notothenia coriiceps</name>
    <name type="common">black rockcod</name>
    <dbReference type="NCBI Taxonomy" id="8208"/>
    <lineage>
        <taxon>Eukaryota</taxon>
        <taxon>Metazoa</taxon>
        <taxon>Chordata</taxon>
        <taxon>Craniata</taxon>
        <taxon>Vertebrata</taxon>
        <taxon>Euteleostomi</taxon>
        <taxon>Actinopterygii</taxon>
        <taxon>Neopterygii</taxon>
        <taxon>Teleostei</taxon>
        <taxon>Neoteleostei</taxon>
        <taxon>Acanthomorphata</taxon>
        <taxon>Eupercaria</taxon>
        <taxon>Perciformes</taxon>
        <taxon>Notothenioidei</taxon>
        <taxon>Nototheniidae</taxon>
        <taxon>Notothenia</taxon>
    </lineage>
</organism>
<evidence type="ECO:0000256" key="30">
    <source>
        <dbReference type="ARBA" id="ARBA00049092"/>
    </source>
</evidence>
<evidence type="ECO:0000256" key="31">
    <source>
        <dbReference type="ARBA" id="ARBA00049320"/>
    </source>
</evidence>
<dbReference type="Pfam" id="PF01663">
    <property type="entry name" value="Phosphodiest"/>
    <property type="match status" value="1"/>
</dbReference>
<comment type="subcellular location">
    <subcellularLocation>
        <location evidence="2">Cell membrane</location>
        <topology evidence="2">Lipid-anchor</topology>
        <topology evidence="2">GPI-anchor</topology>
    </subcellularLocation>
</comment>
<evidence type="ECO:0000256" key="11">
    <source>
        <dbReference type="ARBA" id="ARBA00022833"/>
    </source>
</evidence>
<dbReference type="GO" id="GO:0046872">
    <property type="term" value="F:metal ion binding"/>
    <property type="evidence" value="ECO:0007669"/>
    <property type="project" value="UniProtKB-KW"/>
</dbReference>
<evidence type="ECO:0000256" key="20">
    <source>
        <dbReference type="ARBA" id="ARBA00046203"/>
    </source>
</evidence>
<protein>
    <recommendedName>
        <fullName evidence="4">glycerophosphocholine cholinephosphodiesterase</fullName>
        <ecNumber evidence="4">3.1.4.38</ecNumber>
    </recommendedName>
    <alternativeName>
        <fullName evidence="19">Choline-specific glycerophosphodiester phosphodiesterase</fullName>
    </alternativeName>
    <alternativeName>
        <fullName evidence="18">Ectonucleotide pyrophosphatase/phosphodiesterase family member 6</fullName>
    </alternativeName>
</protein>
<evidence type="ECO:0000256" key="21">
    <source>
        <dbReference type="ARBA" id="ARBA00047290"/>
    </source>
</evidence>
<dbReference type="SUPFAM" id="SSF53649">
    <property type="entry name" value="Alkaline phosphatase-like"/>
    <property type="match status" value="1"/>
</dbReference>
<evidence type="ECO:0000256" key="4">
    <source>
        <dbReference type="ARBA" id="ARBA00012318"/>
    </source>
</evidence>
<evidence type="ECO:0000256" key="15">
    <source>
        <dbReference type="ARBA" id="ARBA00023157"/>
    </source>
</evidence>
<dbReference type="GO" id="GO:0019695">
    <property type="term" value="P:choline metabolic process"/>
    <property type="evidence" value="ECO:0007669"/>
    <property type="project" value="TreeGrafter"/>
</dbReference>
<evidence type="ECO:0000256" key="1">
    <source>
        <dbReference type="ARBA" id="ARBA00001947"/>
    </source>
</evidence>
<keyword evidence="5" id="KW-1003">Cell membrane</keyword>
<evidence type="ECO:0000256" key="2">
    <source>
        <dbReference type="ARBA" id="ARBA00004609"/>
    </source>
</evidence>
<evidence type="ECO:0000256" key="25">
    <source>
        <dbReference type="ARBA" id="ARBA00047600"/>
    </source>
</evidence>
<keyword evidence="6" id="KW-0597">Phosphoprotein</keyword>
<evidence type="ECO:0000256" key="6">
    <source>
        <dbReference type="ARBA" id="ARBA00022553"/>
    </source>
</evidence>
<evidence type="ECO:0000256" key="13">
    <source>
        <dbReference type="ARBA" id="ARBA00023098"/>
    </source>
</evidence>
<comment type="catalytic activity">
    <reaction evidence="23">
        <text>glycero-2-phosphocholine + H2O = phosphocholine + glycerol + H(+)</text>
        <dbReference type="Rhea" id="RHEA:61684"/>
        <dbReference type="ChEBI" id="CHEBI:15377"/>
        <dbReference type="ChEBI" id="CHEBI:15378"/>
        <dbReference type="ChEBI" id="CHEBI:17754"/>
        <dbReference type="ChEBI" id="CHEBI:144950"/>
        <dbReference type="ChEBI" id="CHEBI:295975"/>
    </reaction>
    <physiologicalReaction direction="left-to-right" evidence="23">
        <dbReference type="Rhea" id="RHEA:61685"/>
    </physiologicalReaction>
</comment>
<dbReference type="GO" id="GO:0016042">
    <property type="term" value="P:lipid catabolic process"/>
    <property type="evidence" value="ECO:0007669"/>
    <property type="project" value="UniProtKB-KW"/>
</dbReference>
<evidence type="ECO:0000256" key="23">
    <source>
        <dbReference type="ARBA" id="ARBA00047482"/>
    </source>
</evidence>
<proteinExistence type="inferred from homology"/>
<keyword evidence="7" id="KW-0336">GPI-anchor</keyword>
<comment type="catalytic activity">
    <reaction evidence="26">
        <text>1-tetradecanoyl-sn-glycero-3-phosphocholine + H2O = 1-tetradecanoyl-sn-glycerol + phosphocholine + H(+)</text>
        <dbReference type="Rhea" id="RHEA:40999"/>
        <dbReference type="ChEBI" id="CHEBI:15377"/>
        <dbReference type="ChEBI" id="CHEBI:15378"/>
        <dbReference type="ChEBI" id="CHEBI:64489"/>
        <dbReference type="ChEBI" id="CHEBI:75536"/>
        <dbReference type="ChEBI" id="CHEBI:295975"/>
    </reaction>
    <physiologicalReaction direction="left-to-right" evidence="26">
        <dbReference type="Rhea" id="RHEA:41000"/>
    </physiologicalReaction>
</comment>
<dbReference type="GeneID" id="104950471"/>
<dbReference type="Proteomes" id="UP000504611">
    <property type="component" value="Unplaced"/>
</dbReference>
<evidence type="ECO:0000256" key="18">
    <source>
        <dbReference type="ARBA" id="ARBA00031167"/>
    </source>
</evidence>
<keyword evidence="15" id="KW-1015">Disulfide bond</keyword>
<comment type="catalytic activity">
    <reaction evidence="27">
        <text>1-hexadecanoyl-sn-glycero-3-phosphocholine + H2O = 1-hexadecanoyl-sn-glycerol + phosphocholine + H(+)</text>
        <dbReference type="Rhea" id="RHEA:41119"/>
        <dbReference type="ChEBI" id="CHEBI:15377"/>
        <dbReference type="ChEBI" id="CHEBI:15378"/>
        <dbReference type="ChEBI" id="CHEBI:72998"/>
        <dbReference type="ChEBI" id="CHEBI:75542"/>
        <dbReference type="ChEBI" id="CHEBI:295975"/>
    </reaction>
    <physiologicalReaction direction="left-to-right" evidence="27">
        <dbReference type="Rhea" id="RHEA:41120"/>
    </physiologicalReaction>
</comment>
<dbReference type="Gene3D" id="3.30.1360.180">
    <property type="match status" value="1"/>
</dbReference>
<gene>
    <name evidence="33" type="primary">LOC104950471</name>
</gene>
<keyword evidence="17" id="KW-0449">Lipoprotein</keyword>
<comment type="cofactor">
    <cofactor evidence="1">
        <name>Zn(2+)</name>
        <dbReference type="ChEBI" id="CHEBI:29105"/>
    </cofactor>
</comment>
<evidence type="ECO:0000313" key="33">
    <source>
        <dbReference type="RefSeq" id="XP_010775303.1"/>
    </source>
</evidence>
<keyword evidence="14" id="KW-0472">Membrane</keyword>
<evidence type="ECO:0000256" key="28">
    <source>
        <dbReference type="ARBA" id="ARBA00048234"/>
    </source>
</evidence>
<evidence type="ECO:0000256" key="29">
    <source>
        <dbReference type="ARBA" id="ARBA00048703"/>
    </source>
</evidence>
<keyword evidence="16" id="KW-0325">Glycoprotein</keyword>
<dbReference type="EC" id="3.1.4.38" evidence="4"/>
<reference evidence="33" key="1">
    <citation type="submission" date="2025-08" db="UniProtKB">
        <authorList>
            <consortium name="RefSeq"/>
        </authorList>
    </citation>
    <scope>IDENTIFICATION</scope>
    <source>
        <tissue evidence="33">Muscle</tissue>
    </source>
</reference>
<keyword evidence="12" id="KW-0442">Lipid degradation</keyword>
<evidence type="ECO:0000256" key="9">
    <source>
        <dbReference type="ARBA" id="ARBA00022729"/>
    </source>
</evidence>
<keyword evidence="11" id="KW-0862">Zinc</keyword>
<evidence type="ECO:0000256" key="7">
    <source>
        <dbReference type="ARBA" id="ARBA00022622"/>
    </source>
</evidence>
<dbReference type="AlphaFoldDB" id="A0A6I9NJK5"/>
<dbReference type="InterPro" id="IPR002591">
    <property type="entry name" value="Phosphodiest/P_Trfase"/>
</dbReference>
<evidence type="ECO:0000313" key="32">
    <source>
        <dbReference type="Proteomes" id="UP000504611"/>
    </source>
</evidence>